<dbReference type="AlphaFoldDB" id="A0A0G3HHW3"/>
<dbReference type="GO" id="GO:0005524">
    <property type="term" value="F:ATP binding"/>
    <property type="evidence" value="ECO:0007669"/>
    <property type="project" value="UniProtKB-KW"/>
</dbReference>
<keyword evidence="3" id="KW-1185">Reference proteome</keyword>
<evidence type="ECO:0000313" key="2">
    <source>
        <dbReference type="EMBL" id="AKK11523.1"/>
    </source>
</evidence>
<dbReference type="Pfam" id="PF04313">
    <property type="entry name" value="HSDR_N"/>
    <property type="match status" value="1"/>
</dbReference>
<dbReference type="SMART" id="SM00487">
    <property type="entry name" value="DEXDc"/>
    <property type="match status" value="1"/>
</dbReference>
<name>A0A0G3HHW3_9CORY</name>
<dbReference type="EC" id="3.1.21.3" evidence="2"/>
<dbReference type="EMBL" id="CP011546">
    <property type="protein sequence ID" value="AKK11523.1"/>
    <property type="molecule type" value="Genomic_DNA"/>
</dbReference>
<dbReference type="InterPro" id="IPR027417">
    <property type="entry name" value="P-loop_NTPase"/>
</dbReference>
<reference evidence="2 3" key="1">
    <citation type="journal article" date="2015" name="Genome Announc.">
        <title>Virulence Factor Genes Detected in the Complete Genome Sequence of Corynebacterium uterequi DSM 45634, Isolated from the Uterus of a Maiden Mare.</title>
        <authorList>
            <person name="Ruckert C."/>
            <person name="Kriete M."/>
            <person name="Jaenicke S."/>
            <person name="Winkler A."/>
            <person name="Tauch A."/>
        </authorList>
    </citation>
    <scope>NUCLEOTIDE SEQUENCE [LARGE SCALE GENOMIC DNA]</scope>
    <source>
        <strain evidence="2 3">DSM 45634</strain>
    </source>
</reference>
<dbReference type="Pfam" id="PF22679">
    <property type="entry name" value="T1R_D3-like"/>
    <property type="match status" value="1"/>
</dbReference>
<keyword evidence="2" id="KW-0378">Hydrolase</keyword>
<dbReference type="PATRIC" id="fig|1072256.5.peg.1517"/>
<gene>
    <name evidence="2" type="primary">hsdR2</name>
    <name evidence="2" type="ORF">CUTER_07670</name>
</gene>
<dbReference type="Gene3D" id="3.90.1570.50">
    <property type="match status" value="1"/>
</dbReference>
<dbReference type="Gene3D" id="3.40.50.300">
    <property type="entry name" value="P-loop containing nucleotide triphosphate hydrolases"/>
    <property type="match status" value="3"/>
</dbReference>
<dbReference type="InterPro" id="IPR040980">
    <property type="entry name" value="SWI2_SNF2"/>
</dbReference>
<evidence type="ECO:0000259" key="1">
    <source>
        <dbReference type="PROSITE" id="PS51192"/>
    </source>
</evidence>
<dbReference type="RefSeq" id="WP_047259920.1">
    <property type="nucleotide sequence ID" value="NZ_CP011546.1"/>
</dbReference>
<dbReference type="OrthoDB" id="9758243at2"/>
<dbReference type="KEGG" id="cut:CUTER_07670"/>
<dbReference type="PANTHER" id="PTHR42927">
    <property type="entry name" value="HELICASE SUPERFAMILY 1 AND 2 DOMAIN-CONTAINING PROTEIN"/>
    <property type="match status" value="1"/>
</dbReference>
<dbReference type="SUPFAM" id="SSF52540">
    <property type="entry name" value="P-loop containing nucleoside triphosphate hydrolases"/>
    <property type="match status" value="1"/>
</dbReference>
<reference evidence="3" key="2">
    <citation type="submission" date="2015-05" db="EMBL/GenBank/DDBJ databases">
        <title>Complete genome sequence of Corynebacterium uterequi DSM 45634, isolated from the uterus of a maiden mare.</title>
        <authorList>
            <person name="Ruckert C."/>
            <person name="Albersmeier A."/>
            <person name="Winkler A."/>
            <person name="Tauch A."/>
        </authorList>
    </citation>
    <scope>NUCLEOTIDE SEQUENCE [LARGE SCALE GENOMIC DNA]</scope>
    <source>
        <strain evidence="3">DSM 45634</strain>
    </source>
</reference>
<sequence length="1037" mass="112602">MTTAAAKTLEYGFEDAICRQLAERGWLYEPDAGSTGFNPRLALHTADALWWLRTRFPDEYVKAVPEHLSEVERALAEKSLIDGLVRSLDRKPVADRTKGGSRGGLIGTLRNGFSHKSMAVGTTATFDGMVSFPPANPVVGTVAKHAEMNRLRVIRQVRFDTKTNQTIDIVLLVNGVPVVTMELKTDNTQTIDDAETQYKVDREPSRTRPLLAPGRCLVHFAVSNSEVRMTTKLDGKNTRFLPFNQGNDGHAGNPPCDDGSETSYLWREVLERDQFLRILQSFAVWKPGSGRGRKASPGTLIFPRYHQMRAVEAVTADIAAKGAGSRYLIQHSAGSGKTMTISWLAHRLVRHYTGTAKTFNSVIVISDRTVLDRNLREDIAMLPASKGLFVPVGTTGGAKSPVLAQALADGGHIITCTLQTFPEVIRRIGGDDKLAARKWCVIADEAHSSQTGSSAAALRRLLAMSVPTGEDDEDIDADDLLAATDAAVSTAANITFVAFTATPKAKTVRLFGTKVDGEDRWVPFDEYTMAQAIEEGFILDVLTNYSTYDMFIKVKDAMGREDMVDKGDVVGEIVRYAKAHETSIAQKVAVVVEHFRANVAHLLGGQARAMVVTSSRKEAYRWAVEMSKYIEHKGWADEFQTLVAFSGSLSVPGVGEVTEVSMNGLSDVETAFKDSDADYRVLLVASKFQTGFDEPRLCAMYVDKVLSGVAAVQTLSRLNRIYPGKSAPMVVDFVNNPAGILDSFKTYYKTAELAGEVDPNALFDLADSLDGAGFYDEDDLDAVAAAYTADDDIIDHEAFRALISPIVDEWSSQMRQARIDDDADAVGALLDFRAELRTYVKTWEFLSQIVNFGDTTLHKRAILATYLMRNLHEEGKSIVDISGVDVIGVATSPAEVEVNLGLADGQGELDVPTFTGASAGEGTATTAAFNEAVDEANDILARAGIHVSDAATRGFVYRVWGSIAPNASVGALAAENTPDQIAAAPAFTEAIEEAIVTVMEEDRSIEEFFLVNQGSMDALRAVLAHLAHAAAREPARS</sequence>
<protein>
    <submittedName>
        <fullName evidence="2">Type I restriction enzyme, R subunit</fullName>
        <ecNumber evidence="2">3.1.21.3</ecNumber>
    </submittedName>
</protein>
<dbReference type="PROSITE" id="PS51192">
    <property type="entry name" value="HELICASE_ATP_BIND_1"/>
    <property type="match status" value="1"/>
</dbReference>
<dbReference type="GO" id="GO:0009307">
    <property type="term" value="P:DNA restriction-modification system"/>
    <property type="evidence" value="ECO:0007669"/>
    <property type="project" value="UniProtKB-KW"/>
</dbReference>
<dbReference type="InterPro" id="IPR007409">
    <property type="entry name" value="Restrct_endonuc_type1_HsdR_N"/>
</dbReference>
<accession>A0A0G3HHW3</accession>
<dbReference type="Proteomes" id="UP000035548">
    <property type="component" value="Chromosome"/>
</dbReference>
<dbReference type="GO" id="GO:0003677">
    <property type="term" value="F:DNA binding"/>
    <property type="evidence" value="ECO:0007669"/>
    <property type="project" value="UniProtKB-KW"/>
</dbReference>
<proteinExistence type="predicted"/>
<dbReference type="REBASE" id="113872">
    <property type="entry name" value="Cut45634ORF7660P"/>
</dbReference>
<dbReference type="InterPro" id="IPR055180">
    <property type="entry name" value="HsdR_RecA-like_helicase_dom_2"/>
</dbReference>
<dbReference type="InterPro" id="IPR014001">
    <property type="entry name" value="Helicase_ATP-bd"/>
</dbReference>
<dbReference type="Pfam" id="PF18766">
    <property type="entry name" value="SWI2_SNF2"/>
    <property type="match status" value="1"/>
</dbReference>
<feature type="domain" description="Helicase ATP-binding" evidence="1">
    <location>
        <begin position="318"/>
        <end position="521"/>
    </location>
</feature>
<dbReference type="STRING" id="1072256.CUTER_07670"/>
<evidence type="ECO:0000313" key="3">
    <source>
        <dbReference type="Proteomes" id="UP000035548"/>
    </source>
</evidence>
<dbReference type="GO" id="GO:0009035">
    <property type="term" value="F:type I site-specific deoxyribonuclease activity"/>
    <property type="evidence" value="ECO:0007669"/>
    <property type="project" value="UniProtKB-EC"/>
</dbReference>
<organism evidence="2 3">
    <name type="scientific">Corynebacterium uterequi</name>
    <dbReference type="NCBI Taxonomy" id="1072256"/>
    <lineage>
        <taxon>Bacteria</taxon>
        <taxon>Bacillati</taxon>
        <taxon>Actinomycetota</taxon>
        <taxon>Actinomycetes</taxon>
        <taxon>Mycobacteriales</taxon>
        <taxon>Corynebacteriaceae</taxon>
        <taxon>Corynebacterium</taxon>
    </lineage>
</organism>
<dbReference type="PANTHER" id="PTHR42927:SF1">
    <property type="entry name" value="HELICASE SUPERFAMILY 1 AND 2 DOMAIN-CONTAINING PROTEIN"/>
    <property type="match status" value="1"/>
</dbReference>